<evidence type="ECO:0000256" key="3">
    <source>
        <dbReference type="SAM" id="Phobius"/>
    </source>
</evidence>
<keyword evidence="2" id="KW-0804">Transcription</keyword>
<evidence type="ECO:0000313" key="5">
    <source>
        <dbReference type="EMBL" id="TGN21878.1"/>
    </source>
</evidence>
<keyword evidence="3" id="KW-1133">Transmembrane helix</keyword>
<gene>
    <name evidence="5" type="ORF">E4J94_16890</name>
</gene>
<organism evidence="5 6">
    <name type="scientific">Empedobacter tilapiae</name>
    <dbReference type="NCBI Taxonomy" id="2491114"/>
    <lineage>
        <taxon>Bacteria</taxon>
        <taxon>Pseudomonadati</taxon>
        <taxon>Bacteroidota</taxon>
        <taxon>Flavobacteriia</taxon>
        <taxon>Flavobacteriales</taxon>
        <taxon>Weeksellaceae</taxon>
        <taxon>Empedobacter</taxon>
    </lineage>
</organism>
<comment type="caution">
    <text evidence="5">The sequence shown here is derived from an EMBL/GenBank/DDBJ whole genome shotgun (WGS) entry which is preliminary data.</text>
</comment>
<dbReference type="GO" id="GO:0043565">
    <property type="term" value="F:sequence-specific DNA binding"/>
    <property type="evidence" value="ECO:0007669"/>
    <property type="project" value="InterPro"/>
</dbReference>
<dbReference type="PROSITE" id="PS01124">
    <property type="entry name" value="HTH_ARAC_FAMILY_2"/>
    <property type="match status" value="1"/>
</dbReference>
<proteinExistence type="predicted"/>
<dbReference type="OrthoDB" id="5295174at2"/>
<protein>
    <submittedName>
        <fullName evidence="5">Helix-turn-helix domain-containing protein</fullName>
    </submittedName>
</protein>
<feature type="transmembrane region" description="Helical" evidence="3">
    <location>
        <begin position="329"/>
        <end position="347"/>
    </location>
</feature>
<reference evidence="5 6" key="1">
    <citation type="submission" date="2019-03" db="EMBL/GenBank/DDBJ databases">
        <title>Empedobacter tilapiae sp. nov., isolated from an intestine of Nile tilapia Oreochromis niloticus.</title>
        <authorList>
            <person name="Kim Y.-O."/>
            <person name="Yoon J.-H."/>
        </authorList>
    </citation>
    <scope>NUCLEOTIDE SEQUENCE [LARGE SCALE GENOMIC DNA]</scope>
    <source>
        <strain evidence="5 6">MRS2</strain>
    </source>
</reference>
<feature type="domain" description="HTH araC/xylS-type" evidence="4">
    <location>
        <begin position="415"/>
        <end position="506"/>
    </location>
</feature>
<sequence>MFKFQCIFLFFICTFVNSQSNKSISKEIDFLSKKKDKGAEDSFLIGKEMLRISRNDFERMKSFLRMGDAKCKSMQYSESIQYLKKANDLVNKCDLTYDYFNINFFLLLNYQELDLNTEANETWDKLLKISKRIQDPSIEFSMMQTRALYFEKRRDYSNAVIYRKMITDFVEKLLKSNYPDTNRFELGLAYIQLSYVYLKDNKLKEAKFYFDQVPALVKGVPKEDHYLLDLQYLVKGMIYAENGQTIEANKWFDESLYLANERKYPATIAKVSEEKLHYGIDSKAERQKNLDIVKQTNQGKLNESGKYYISEFDKNKRENHAINTKFSKLIIFTSLLLFLIFFLLIMHRRNKKRIERRFEEIISTLQNESEEKDIDLPQEVIKKNVSHTSRIMSVKTEKELLIKLQLFEKGTAYTSKNFTFSNFISLLETNSKYANYIIKEYRQKNFNDYLNDLRIKYIVEKLYNNPEYLNYKISYLADMSGFSSHSRFTQIFKKVVNISPSQFIHELSNKHKLN</sequence>
<dbReference type="InterPro" id="IPR009057">
    <property type="entry name" value="Homeodomain-like_sf"/>
</dbReference>
<keyword evidence="3" id="KW-0472">Membrane</keyword>
<dbReference type="SMART" id="SM00342">
    <property type="entry name" value="HTH_ARAC"/>
    <property type="match status" value="1"/>
</dbReference>
<dbReference type="EMBL" id="SRPE01000017">
    <property type="protein sequence ID" value="TGN21878.1"/>
    <property type="molecule type" value="Genomic_DNA"/>
</dbReference>
<dbReference type="Pfam" id="PF12833">
    <property type="entry name" value="HTH_18"/>
    <property type="match status" value="1"/>
</dbReference>
<dbReference type="Gene3D" id="1.10.10.60">
    <property type="entry name" value="Homeodomain-like"/>
    <property type="match status" value="1"/>
</dbReference>
<dbReference type="InterPro" id="IPR018060">
    <property type="entry name" value="HTH_AraC"/>
</dbReference>
<evidence type="ECO:0000259" key="4">
    <source>
        <dbReference type="PROSITE" id="PS01124"/>
    </source>
</evidence>
<keyword evidence="1" id="KW-0805">Transcription regulation</keyword>
<accession>A0A4Z1AWD1</accession>
<dbReference type="SUPFAM" id="SSF48452">
    <property type="entry name" value="TPR-like"/>
    <property type="match status" value="1"/>
</dbReference>
<keyword evidence="3" id="KW-0812">Transmembrane</keyword>
<dbReference type="InterPro" id="IPR011990">
    <property type="entry name" value="TPR-like_helical_dom_sf"/>
</dbReference>
<dbReference type="GO" id="GO:0003700">
    <property type="term" value="F:DNA-binding transcription factor activity"/>
    <property type="evidence" value="ECO:0007669"/>
    <property type="project" value="InterPro"/>
</dbReference>
<evidence type="ECO:0000256" key="1">
    <source>
        <dbReference type="ARBA" id="ARBA00023015"/>
    </source>
</evidence>
<dbReference type="Gene3D" id="1.25.40.10">
    <property type="entry name" value="Tetratricopeptide repeat domain"/>
    <property type="match status" value="1"/>
</dbReference>
<keyword evidence="6" id="KW-1185">Reference proteome</keyword>
<evidence type="ECO:0000256" key="2">
    <source>
        <dbReference type="ARBA" id="ARBA00023163"/>
    </source>
</evidence>
<dbReference type="SUPFAM" id="SSF46689">
    <property type="entry name" value="Homeodomain-like"/>
    <property type="match status" value="1"/>
</dbReference>
<evidence type="ECO:0000313" key="6">
    <source>
        <dbReference type="Proteomes" id="UP000297998"/>
    </source>
</evidence>
<name>A0A4Z1AWD1_9FLAO</name>
<dbReference type="AlphaFoldDB" id="A0A4Z1AWD1"/>
<dbReference type="Proteomes" id="UP000297998">
    <property type="component" value="Unassembled WGS sequence"/>
</dbReference>